<gene>
    <name evidence="1" type="ORF">BOX15_Mlig009205g2</name>
</gene>
<proteinExistence type="predicted"/>
<sequence length="67" mass="7749">MINHLINYSNLPGEMVSGMSTEELAWVSSESNSRYLEELSEEFARKIESEEILDIPEDVMQELNQLE</sequence>
<evidence type="ECO:0000313" key="2">
    <source>
        <dbReference type="Proteomes" id="UP000215902"/>
    </source>
</evidence>
<comment type="caution">
    <text evidence="1">The sequence shown here is derived from an EMBL/GenBank/DDBJ whole genome shotgun (WGS) entry which is preliminary data.</text>
</comment>
<organism evidence="1 2">
    <name type="scientific">Macrostomum lignano</name>
    <dbReference type="NCBI Taxonomy" id="282301"/>
    <lineage>
        <taxon>Eukaryota</taxon>
        <taxon>Metazoa</taxon>
        <taxon>Spiralia</taxon>
        <taxon>Lophotrochozoa</taxon>
        <taxon>Platyhelminthes</taxon>
        <taxon>Rhabditophora</taxon>
        <taxon>Macrostomorpha</taxon>
        <taxon>Macrostomida</taxon>
        <taxon>Macrostomidae</taxon>
        <taxon>Macrostomum</taxon>
    </lineage>
</organism>
<protein>
    <submittedName>
        <fullName evidence="1">Uncharacterized protein</fullName>
    </submittedName>
</protein>
<accession>A0A267FWV2</accession>
<reference evidence="1 2" key="1">
    <citation type="submission" date="2017-06" db="EMBL/GenBank/DDBJ databases">
        <title>A platform for efficient transgenesis in Macrostomum lignano, a flatworm model organism for stem cell research.</title>
        <authorList>
            <person name="Berezikov E."/>
        </authorList>
    </citation>
    <scope>NUCLEOTIDE SEQUENCE [LARGE SCALE GENOMIC DNA]</scope>
    <source>
        <strain evidence="1">DV1</strain>
        <tissue evidence="1">Whole organism</tissue>
    </source>
</reference>
<keyword evidence="2" id="KW-1185">Reference proteome</keyword>
<evidence type="ECO:0000313" key="1">
    <source>
        <dbReference type="EMBL" id="PAA78213.1"/>
    </source>
</evidence>
<dbReference type="AlphaFoldDB" id="A0A267FWV2"/>
<name>A0A267FWV2_9PLAT</name>
<dbReference type="EMBL" id="NIVC01000701">
    <property type="protein sequence ID" value="PAA78213.1"/>
    <property type="molecule type" value="Genomic_DNA"/>
</dbReference>
<dbReference type="Proteomes" id="UP000215902">
    <property type="component" value="Unassembled WGS sequence"/>
</dbReference>